<comment type="caution">
    <text evidence="2">The sequence shown here is derived from an EMBL/GenBank/DDBJ whole genome shotgun (WGS) entry which is preliminary data.</text>
</comment>
<dbReference type="EMBL" id="WNDP01000043">
    <property type="protein sequence ID" value="KAF1025254.1"/>
    <property type="molecule type" value="Genomic_DNA"/>
</dbReference>
<evidence type="ECO:0000313" key="2">
    <source>
        <dbReference type="EMBL" id="KAF1025254.1"/>
    </source>
</evidence>
<dbReference type="AlphaFoldDB" id="A0A833PFZ5"/>
<proteinExistence type="predicted"/>
<dbReference type="GO" id="GO:0003677">
    <property type="term" value="F:DNA binding"/>
    <property type="evidence" value="ECO:0007669"/>
    <property type="project" value="InterPro"/>
</dbReference>
<protein>
    <recommendedName>
        <fullName evidence="1">Transposase IS4-like domain-containing protein</fullName>
    </recommendedName>
</protein>
<sequence>MPFIFMHHKTLSYQPLGLYVFQGRLHVNKQLLLIDSTGLKFLGEGEWKRKKHQPEYRRQWRKLNIDIDAKTLQIRAVQLTTNNISDSQVLSDLLNQIPSDERIDSVYTDGAYDTKLCRQMVSARLAHAVIPSR</sequence>
<dbReference type="GO" id="GO:0006313">
    <property type="term" value="P:DNA transposition"/>
    <property type="evidence" value="ECO:0007669"/>
    <property type="project" value="InterPro"/>
</dbReference>
<dbReference type="Proteomes" id="UP000490535">
    <property type="component" value="Unassembled WGS sequence"/>
</dbReference>
<dbReference type="Pfam" id="PF01609">
    <property type="entry name" value="DDE_Tnp_1"/>
    <property type="match status" value="1"/>
</dbReference>
<evidence type="ECO:0000313" key="3">
    <source>
        <dbReference type="Proteomes" id="UP000490535"/>
    </source>
</evidence>
<dbReference type="PANTHER" id="PTHR34631:SF3">
    <property type="entry name" value="ISSOD12 TRANSPOSASE TNPA_ISSOD12"/>
    <property type="match status" value="1"/>
</dbReference>
<accession>A0A833PFZ5</accession>
<evidence type="ECO:0000259" key="1">
    <source>
        <dbReference type="Pfam" id="PF01609"/>
    </source>
</evidence>
<dbReference type="InterPro" id="IPR053172">
    <property type="entry name" value="Tn903_transposase"/>
</dbReference>
<dbReference type="PANTHER" id="PTHR34631">
    <property type="match status" value="1"/>
</dbReference>
<feature type="domain" description="Transposase IS4-like" evidence="1">
    <location>
        <begin position="29"/>
        <end position="131"/>
    </location>
</feature>
<dbReference type="InterPro" id="IPR002559">
    <property type="entry name" value="Transposase_11"/>
</dbReference>
<gene>
    <name evidence="2" type="ORF">GAK29_02043</name>
</gene>
<name>A0A833PFZ5_ACIBZ</name>
<organism evidence="2 3">
    <name type="scientific">Acinetobacter bereziniae</name>
    <name type="common">Acinetobacter genomosp. 10</name>
    <dbReference type="NCBI Taxonomy" id="106648"/>
    <lineage>
        <taxon>Bacteria</taxon>
        <taxon>Pseudomonadati</taxon>
        <taxon>Pseudomonadota</taxon>
        <taxon>Gammaproteobacteria</taxon>
        <taxon>Moraxellales</taxon>
        <taxon>Moraxellaceae</taxon>
        <taxon>Acinetobacter</taxon>
    </lineage>
</organism>
<reference evidence="3" key="1">
    <citation type="journal article" date="2020" name="MBio">
        <title>Horizontal gene transfer to a defensive symbiont with a reduced genome amongst a multipartite beetle microbiome.</title>
        <authorList>
            <person name="Waterworth S.C."/>
            <person name="Florez L.V."/>
            <person name="Rees E.R."/>
            <person name="Hertweck C."/>
            <person name="Kaltenpoth M."/>
            <person name="Kwan J.C."/>
        </authorList>
    </citation>
    <scope>NUCLEOTIDE SEQUENCE [LARGE SCALE GENOMIC DNA]</scope>
</reference>
<dbReference type="GO" id="GO:0004803">
    <property type="term" value="F:transposase activity"/>
    <property type="evidence" value="ECO:0007669"/>
    <property type="project" value="InterPro"/>
</dbReference>